<keyword evidence="1" id="KW-0175">Coiled coil</keyword>
<dbReference type="InParanoid" id="E3NDR8"/>
<evidence type="ECO:0000313" key="3">
    <source>
        <dbReference type="Proteomes" id="UP000008281"/>
    </source>
</evidence>
<organism evidence="3">
    <name type="scientific">Caenorhabditis remanei</name>
    <name type="common">Caenorhabditis vulgaris</name>
    <dbReference type="NCBI Taxonomy" id="31234"/>
    <lineage>
        <taxon>Eukaryota</taxon>
        <taxon>Metazoa</taxon>
        <taxon>Ecdysozoa</taxon>
        <taxon>Nematoda</taxon>
        <taxon>Chromadorea</taxon>
        <taxon>Rhabditida</taxon>
        <taxon>Rhabditina</taxon>
        <taxon>Rhabditomorpha</taxon>
        <taxon>Rhabditoidea</taxon>
        <taxon>Rhabditidae</taxon>
        <taxon>Peloderinae</taxon>
        <taxon>Caenorhabditis</taxon>
    </lineage>
</organism>
<evidence type="ECO:0000256" key="1">
    <source>
        <dbReference type="SAM" id="Coils"/>
    </source>
</evidence>
<feature type="coiled-coil region" evidence="1">
    <location>
        <begin position="119"/>
        <end position="176"/>
    </location>
</feature>
<keyword evidence="3" id="KW-1185">Reference proteome</keyword>
<evidence type="ECO:0000313" key="2">
    <source>
        <dbReference type="EMBL" id="EFO94113.1"/>
    </source>
</evidence>
<gene>
    <name evidence="2" type="ORF">CRE_25859</name>
</gene>
<proteinExistence type="predicted"/>
<dbReference type="STRING" id="31234.E3NDR8"/>
<reference evidence="2" key="1">
    <citation type="submission" date="2007-07" db="EMBL/GenBank/DDBJ databases">
        <title>PCAP assembly of the Caenorhabditis remanei genome.</title>
        <authorList>
            <consortium name="The Caenorhabditis remanei Sequencing Consortium"/>
            <person name="Wilson R.K."/>
        </authorList>
    </citation>
    <scope>NUCLEOTIDE SEQUENCE [LARGE SCALE GENOMIC DNA]</scope>
    <source>
        <strain evidence="2">PB4641</strain>
    </source>
</reference>
<name>E3NDR8_CAERE</name>
<accession>E3NDR8</accession>
<dbReference type="Proteomes" id="UP000008281">
    <property type="component" value="Unassembled WGS sequence"/>
</dbReference>
<dbReference type="HOGENOM" id="CLU_1074568_0_0_1"/>
<protein>
    <submittedName>
        <fullName evidence="2">Uncharacterized protein</fullName>
    </submittedName>
</protein>
<sequence length="259" mass="30090">MNFEDIKTAMEELLTTMLRFSGEKDEDPYVQRIENFVRESNSLRLGRQLTIAVLPRMLSASARLKYDGLSNEEKADFGLATQALAEKLISQWIGKRTKNRNLLSRIKAKMLEKDTPEDLEEAIFLAEKMEEIIKEEDEETINLIDRVKISGRNNEEESLREQIRELTIESKRQRRMIEQIGNSNHRRLNTPRNQGFSRGRNVLQGFQQLPLAQKATWTDVVENLIRAFEVPGDRELAQQEITILMPQNAEFSRKAEDAR</sequence>
<dbReference type="EMBL" id="DS268613">
    <property type="protein sequence ID" value="EFO94113.1"/>
    <property type="molecule type" value="Genomic_DNA"/>
</dbReference>
<dbReference type="AlphaFoldDB" id="E3NDR8"/>